<evidence type="ECO:0000313" key="5">
    <source>
        <dbReference type="Proteomes" id="UP000078595"/>
    </source>
</evidence>
<dbReference type="Pfam" id="PF12937">
    <property type="entry name" value="F-box-like"/>
    <property type="match status" value="1"/>
</dbReference>
<reference evidence="3" key="1">
    <citation type="submission" date="2013-07" db="EMBL/GenBank/DDBJ databases">
        <title>The Genome Sequence of Cryptococcus dejecticola CBS10117.</title>
        <authorList>
            <consortium name="The Broad Institute Genome Sequencing Platform"/>
            <person name="Cuomo C."/>
            <person name="Litvintseva A."/>
            <person name="Chen Y."/>
            <person name="Heitman J."/>
            <person name="Sun S."/>
            <person name="Springer D."/>
            <person name="Dromer F."/>
            <person name="Young S.K."/>
            <person name="Zeng Q."/>
            <person name="Gargeya S."/>
            <person name="Fitzgerald M."/>
            <person name="Abouelleil A."/>
            <person name="Alvarado L."/>
            <person name="Berlin A.M."/>
            <person name="Chapman S.B."/>
            <person name="Dewar J."/>
            <person name="Goldberg J."/>
            <person name="Griggs A."/>
            <person name="Gujja S."/>
            <person name="Hansen M."/>
            <person name="Howarth C."/>
            <person name="Imamovic A."/>
            <person name="Larimer J."/>
            <person name="McCowan C."/>
            <person name="Murphy C."/>
            <person name="Pearson M."/>
            <person name="Priest M."/>
            <person name="Roberts A."/>
            <person name="Saif S."/>
            <person name="Shea T."/>
            <person name="Sykes S."/>
            <person name="Wortman J."/>
            <person name="Nusbaum C."/>
            <person name="Birren B."/>
        </authorList>
    </citation>
    <scope>NUCLEOTIDE SEQUENCE [LARGE SCALE GENOMIC DNA]</scope>
    <source>
        <strain evidence="3">CBS 10117</strain>
    </source>
</reference>
<dbReference type="RefSeq" id="XP_018265487.1">
    <property type="nucleotide sequence ID" value="XM_018405206.1"/>
</dbReference>
<dbReference type="Proteomes" id="UP000078595">
    <property type="component" value="Chromosome 2"/>
</dbReference>
<dbReference type="SUPFAM" id="SSF81383">
    <property type="entry name" value="F-box domain"/>
    <property type="match status" value="1"/>
</dbReference>
<keyword evidence="5" id="KW-1185">Reference proteome</keyword>
<accession>A0A1A6AC68</accession>
<feature type="domain" description="F-box" evidence="2">
    <location>
        <begin position="34"/>
        <end position="80"/>
    </location>
</feature>
<dbReference type="EMBL" id="KI894028">
    <property type="protein sequence ID" value="OBR87645.1"/>
    <property type="molecule type" value="Genomic_DNA"/>
</dbReference>
<sequence length="383" mass="44660">MPTTRTGKSSYRPSDKPYPSIPISTFVHDPSRPTLPNEIIRTILSHLADDRKQKTLASCCQVSKQVYAIASPILWKHLRLTPWKTDEDGSLVLNEAKKDCGSTKTRQKNGRALRNDVEIFSLYHHDADWCKSESKSTLQLPNVQTLHLYYDDDILLHQDCKYSNNCRLLRSVKPRTVVLHNGHLGGRFTPADNDFPTQILQEVEVLVCVMDEPTLYEAYVSDWDIAELPRLPKIQKIYYIIDPFNCEHYHGWALNEWMWLMVCGAKSLLCRLKESAVVFVNLEALALFGEEGLTRRPQHVSQRFLKELHDEINSHSEKWNNPSNTSYDLEERKKAVKALALDVFEEQEEWWRYVDKRTIDEWKKTMKSYEQADEPNEENKDHQ</sequence>
<evidence type="ECO:0000256" key="1">
    <source>
        <dbReference type="SAM" id="MobiDB-lite"/>
    </source>
</evidence>
<dbReference type="InterPro" id="IPR001810">
    <property type="entry name" value="F-box_dom"/>
</dbReference>
<protein>
    <recommendedName>
        <fullName evidence="2">F-box domain-containing protein</fullName>
    </recommendedName>
</protein>
<dbReference type="VEuPathDB" id="FungiDB:I303_01853"/>
<dbReference type="AlphaFoldDB" id="A0A1A6AC68"/>
<reference evidence="4" key="2">
    <citation type="submission" date="2013-07" db="EMBL/GenBank/DDBJ databases">
        <authorList>
            <consortium name="The Broad Institute Genome Sequencing Platform"/>
            <person name="Cuomo C."/>
            <person name="Litvintseva A."/>
            <person name="Chen Y."/>
            <person name="Heitman J."/>
            <person name="Sun S."/>
            <person name="Springer D."/>
            <person name="Dromer F."/>
            <person name="Young S.K."/>
            <person name="Zeng Q."/>
            <person name="Gargeya S."/>
            <person name="Fitzgerald M."/>
            <person name="Abouelleil A."/>
            <person name="Alvarado L."/>
            <person name="Berlin A.M."/>
            <person name="Chapman S.B."/>
            <person name="Dewar J."/>
            <person name="Goldberg J."/>
            <person name="Griggs A."/>
            <person name="Gujja S."/>
            <person name="Hansen M."/>
            <person name="Howarth C."/>
            <person name="Imamovic A."/>
            <person name="Larimer J."/>
            <person name="McCowan C."/>
            <person name="Murphy C."/>
            <person name="Pearson M."/>
            <person name="Priest M."/>
            <person name="Roberts A."/>
            <person name="Saif S."/>
            <person name="Shea T."/>
            <person name="Sykes S."/>
            <person name="Wortman J."/>
            <person name="Nusbaum C."/>
            <person name="Birren B."/>
        </authorList>
    </citation>
    <scope>NUCLEOTIDE SEQUENCE</scope>
    <source>
        <strain evidence="4">CBS 10117</strain>
    </source>
</reference>
<name>A0A1A6AC68_9TREE</name>
<reference evidence="4" key="3">
    <citation type="submission" date="2024-02" db="EMBL/GenBank/DDBJ databases">
        <title>Comparative genomics of Cryptococcus and Kwoniella reveals pathogenesis evolution and contrasting modes of karyotype evolution via chromosome fusion or intercentromeric recombination.</title>
        <authorList>
            <person name="Coelho M.A."/>
            <person name="David-Palma M."/>
            <person name="Shea T."/>
            <person name="Bowers K."/>
            <person name="McGinley-Smith S."/>
            <person name="Mohammad A.W."/>
            <person name="Gnirke A."/>
            <person name="Yurkov A.M."/>
            <person name="Nowrousian M."/>
            <person name="Sun S."/>
            <person name="Cuomo C.A."/>
            <person name="Heitman J."/>
        </authorList>
    </citation>
    <scope>NUCLEOTIDE SEQUENCE</scope>
    <source>
        <strain evidence="4">CBS 10117</strain>
    </source>
</reference>
<proteinExistence type="predicted"/>
<feature type="compositionally biased region" description="Polar residues" evidence="1">
    <location>
        <begin position="1"/>
        <end position="12"/>
    </location>
</feature>
<organism evidence="3">
    <name type="scientific">Kwoniella dejecticola CBS 10117</name>
    <dbReference type="NCBI Taxonomy" id="1296121"/>
    <lineage>
        <taxon>Eukaryota</taxon>
        <taxon>Fungi</taxon>
        <taxon>Dikarya</taxon>
        <taxon>Basidiomycota</taxon>
        <taxon>Agaricomycotina</taxon>
        <taxon>Tremellomycetes</taxon>
        <taxon>Tremellales</taxon>
        <taxon>Cryptococcaceae</taxon>
        <taxon>Kwoniella</taxon>
    </lineage>
</organism>
<dbReference type="GeneID" id="28965552"/>
<dbReference type="InterPro" id="IPR036047">
    <property type="entry name" value="F-box-like_dom_sf"/>
</dbReference>
<dbReference type="Gene3D" id="1.20.1280.50">
    <property type="match status" value="1"/>
</dbReference>
<evidence type="ECO:0000313" key="4">
    <source>
        <dbReference type="EMBL" id="WWC59453.1"/>
    </source>
</evidence>
<dbReference type="EMBL" id="CP144531">
    <property type="protein sequence ID" value="WWC59453.1"/>
    <property type="molecule type" value="Genomic_DNA"/>
</dbReference>
<gene>
    <name evidence="3" type="ORF">I303_01853</name>
    <name evidence="4" type="ORF">I303_102009</name>
</gene>
<evidence type="ECO:0000313" key="3">
    <source>
        <dbReference type="EMBL" id="OBR87645.1"/>
    </source>
</evidence>
<dbReference type="OrthoDB" id="2565023at2759"/>
<dbReference type="KEGG" id="kdj:28965552"/>
<evidence type="ECO:0000259" key="2">
    <source>
        <dbReference type="Pfam" id="PF12937"/>
    </source>
</evidence>
<feature type="region of interest" description="Disordered" evidence="1">
    <location>
        <begin position="1"/>
        <end position="27"/>
    </location>
</feature>